<gene>
    <name evidence="2" type="ORF">BXT86_01620</name>
</gene>
<evidence type="ECO:0000313" key="3">
    <source>
        <dbReference type="Proteomes" id="UP000191663"/>
    </source>
</evidence>
<dbReference type="InterPro" id="IPR007419">
    <property type="entry name" value="BFD-like_2Fe2S-bd_dom"/>
</dbReference>
<dbReference type="CDD" id="cd19946">
    <property type="entry name" value="GlpA-like_Fer2_BFD-like"/>
    <property type="match status" value="1"/>
</dbReference>
<proteinExistence type="predicted"/>
<dbReference type="Proteomes" id="UP000191663">
    <property type="component" value="Unassembled WGS sequence"/>
</dbReference>
<dbReference type="PANTHER" id="PTHR42720:SF1">
    <property type="entry name" value="GLYCEROL 3-PHOSPHATE OXIDASE"/>
    <property type="match status" value="1"/>
</dbReference>
<dbReference type="EMBL" id="MUKB01000020">
    <property type="protein sequence ID" value="OPX18352.1"/>
    <property type="molecule type" value="Genomic_DNA"/>
</dbReference>
<reference evidence="3" key="1">
    <citation type="submission" date="2017-01" db="EMBL/GenBank/DDBJ databases">
        <title>Novel pathways for hydrocarbon cycling and metabolic interdependencies in hydrothermal sediment communities.</title>
        <authorList>
            <person name="Dombrowski N."/>
            <person name="Seitz K."/>
            <person name="Teske A."/>
            <person name="Baker B."/>
        </authorList>
    </citation>
    <scope>NUCLEOTIDE SEQUENCE [LARGE SCALE GENOMIC DNA]</scope>
</reference>
<accession>A0A1V4QGI8</accession>
<evidence type="ECO:0000259" key="1">
    <source>
        <dbReference type="Pfam" id="PF04324"/>
    </source>
</evidence>
<name>A0A1V4QGI8_UNCW3</name>
<sequence>MKIICRCEDITEDEIIQKIKEGYKTMDDLKRIIRVTMGRCQGRGCRRLIAQILARELGLPVEAIKQPTFRPPTKPVPISATEDK</sequence>
<feature type="domain" description="BFD-like [2Fe-2S]-binding" evidence="1">
    <location>
        <begin position="3"/>
        <end position="55"/>
    </location>
</feature>
<dbReference type="AlphaFoldDB" id="A0A1V4QGI8"/>
<organism evidence="2 3">
    <name type="scientific">candidate division WOR-3 bacterium 4484_100</name>
    <dbReference type="NCBI Taxonomy" id="1936077"/>
    <lineage>
        <taxon>Bacteria</taxon>
        <taxon>Bacteria division WOR-3</taxon>
    </lineage>
</organism>
<dbReference type="InterPro" id="IPR052745">
    <property type="entry name" value="G3P_Oxidase/Oxidoreductase"/>
</dbReference>
<dbReference type="PANTHER" id="PTHR42720">
    <property type="entry name" value="GLYCEROL-3-PHOSPHATE DEHYDROGENASE"/>
    <property type="match status" value="1"/>
</dbReference>
<evidence type="ECO:0000313" key="2">
    <source>
        <dbReference type="EMBL" id="OPX18352.1"/>
    </source>
</evidence>
<dbReference type="InterPro" id="IPR041854">
    <property type="entry name" value="BFD-like_2Fe2S-bd_dom_sf"/>
</dbReference>
<protein>
    <submittedName>
        <fullName evidence="2">(2Fe-2S)-binding protein</fullName>
    </submittedName>
</protein>
<comment type="caution">
    <text evidence="2">The sequence shown here is derived from an EMBL/GenBank/DDBJ whole genome shotgun (WGS) entry which is preliminary data.</text>
</comment>
<dbReference type="Gene3D" id="1.10.10.1100">
    <property type="entry name" value="BFD-like [2Fe-2S]-binding domain"/>
    <property type="match status" value="1"/>
</dbReference>
<dbReference type="Pfam" id="PF04324">
    <property type="entry name" value="Fer2_BFD"/>
    <property type="match status" value="1"/>
</dbReference>